<evidence type="ECO:0000313" key="1">
    <source>
        <dbReference type="EMBL" id="KEY66731.1"/>
    </source>
</evidence>
<organism evidence="1 2">
    <name type="scientific">Stachybotrys chartarum (strain CBS 109288 / IBT 7711)</name>
    <name type="common">Toxic black mold</name>
    <name type="synonym">Stilbospora chartarum</name>
    <dbReference type="NCBI Taxonomy" id="1280523"/>
    <lineage>
        <taxon>Eukaryota</taxon>
        <taxon>Fungi</taxon>
        <taxon>Dikarya</taxon>
        <taxon>Ascomycota</taxon>
        <taxon>Pezizomycotina</taxon>
        <taxon>Sordariomycetes</taxon>
        <taxon>Hypocreomycetidae</taxon>
        <taxon>Hypocreales</taxon>
        <taxon>Stachybotryaceae</taxon>
        <taxon>Stachybotrys</taxon>
    </lineage>
</organism>
<dbReference type="InterPro" id="IPR024645">
    <property type="entry name" value="Mitochondr_Som1"/>
</dbReference>
<gene>
    <name evidence="1" type="ORF">S7711_06778</name>
</gene>
<reference evidence="1 2" key="1">
    <citation type="journal article" date="2014" name="BMC Genomics">
        <title>Comparative genome sequencing reveals chemotype-specific gene clusters in the toxigenic black mold Stachybotrys.</title>
        <authorList>
            <person name="Semeiks J."/>
            <person name="Borek D."/>
            <person name="Otwinowski Z."/>
            <person name="Grishin N.V."/>
        </authorList>
    </citation>
    <scope>NUCLEOTIDE SEQUENCE [LARGE SCALE GENOMIC DNA]</scope>
    <source>
        <strain evidence="2">CBS 109288 / IBT 7711</strain>
    </source>
</reference>
<dbReference type="Proteomes" id="UP000028045">
    <property type="component" value="Unassembled WGS sequence"/>
</dbReference>
<name>A0A084AN52_STACB</name>
<dbReference type="OrthoDB" id="3983163at2759"/>
<accession>A0A084AN52</accession>
<evidence type="ECO:0000313" key="2">
    <source>
        <dbReference type="Proteomes" id="UP000028045"/>
    </source>
</evidence>
<dbReference type="EMBL" id="KL648647">
    <property type="protein sequence ID" value="KEY66731.1"/>
    <property type="molecule type" value="Genomic_DNA"/>
</dbReference>
<proteinExistence type="predicted"/>
<protein>
    <submittedName>
        <fullName evidence="1">Uncharacterized protein</fullName>
    </submittedName>
</protein>
<dbReference type="AlphaFoldDB" id="A0A084AN52"/>
<dbReference type="Pfam" id="PF11093">
    <property type="entry name" value="Mitochondr_Som1"/>
    <property type="match status" value="1"/>
</dbReference>
<keyword evidence="2" id="KW-1185">Reference proteome</keyword>
<sequence length="92" mass="10741">MPPPVYPIAADELPTAAQLDAQGRRRKPEPGQKRVDLAACELLRMVQYRCEVQEPVTFESRWEGVYMILFYTLKIATRKADDRVMDWRVMQV</sequence>
<dbReference type="GO" id="GO:0042720">
    <property type="term" value="C:mitochondrial inner membrane peptidase complex"/>
    <property type="evidence" value="ECO:0007669"/>
    <property type="project" value="InterPro"/>
</dbReference>
<dbReference type="HOGENOM" id="CLU_2442315_0_0_1"/>